<keyword evidence="8" id="KW-1185">Reference proteome</keyword>
<evidence type="ECO:0000256" key="1">
    <source>
        <dbReference type="ARBA" id="ARBA00000799"/>
    </source>
</evidence>
<dbReference type="Gene3D" id="3.60.120.10">
    <property type="entry name" value="Anthranilate synthase"/>
    <property type="match status" value="1"/>
</dbReference>
<reference evidence="7" key="1">
    <citation type="submission" date="2022-10" db="EMBL/GenBank/DDBJ databases">
        <title>Rhodococcus sp.75.</title>
        <authorList>
            <person name="Sun M."/>
        </authorList>
    </citation>
    <scope>NUCLEOTIDE SEQUENCE</scope>
    <source>
        <strain evidence="7">75</strain>
    </source>
</reference>
<comment type="similarity">
    <text evidence="2">Belongs to the isochorismate synthase family.</text>
</comment>
<comment type="catalytic activity">
    <reaction evidence="1">
        <text>chorismate = isochorismate</text>
        <dbReference type="Rhea" id="RHEA:18985"/>
        <dbReference type="ChEBI" id="CHEBI:29748"/>
        <dbReference type="ChEBI" id="CHEBI:29780"/>
        <dbReference type="EC" id="5.4.4.2"/>
    </reaction>
</comment>
<dbReference type="PANTHER" id="PTHR42839:SF2">
    <property type="entry name" value="ISOCHORISMATE SYNTHASE ENTC"/>
    <property type="match status" value="1"/>
</dbReference>
<sequence length="409" mass="43168">MSTATRAPVEQLLARSRRVEHDGDLLDLLPSADHVCSWVREGEGLVGWGEVARVVTAGPRRAEDAQAWWDRLCAGLDVEDEVRLPGSGPVAFTSIAFADEPGTSVLVVPRVVAGRRDGVTWVTEIGPTRTDAVEPVGAPRGLRYSADPVRWRAAVGAAVTRIRAGELDKVVLARDLVVEADDAIDPRFVLSHLAARYPSCWTFAVDGMVGATPELLVRRSGPQVSSRVLAGTTWPHDGVTEAELAAELRASTKDQGEHRYALTSLVAALERVCARVEVQETEVLQLRNVAHLATTVTGDLADATTGVLTVAAALHPTAAVGGTPTEVAVRVIAELEGMDRGRYAGPVGWVDAHGDGELGLALRSAELAGATARLFAGGGIVADSDPDHELAETDAKLVPVRDALEGVEA</sequence>
<evidence type="ECO:0000259" key="6">
    <source>
        <dbReference type="Pfam" id="PF00425"/>
    </source>
</evidence>
<dbReference type="EC" id="5.4.4.2" evidence="3"/>
<dbReference type="PANTHER" id="PTHR42839">
    <property type="entry name" value="ISOCHORISMATE SYNTHASE ENTC"/>
    <property type="match status" value="1"/>
</dbReference>
<accession>A0ABY6P2A1</accession>
<evidence type="ECO:0000256" key="3">
    <source>
        <dbReference type="ARBA" id="ARBA00012824"/>
    </source>
</evidence>
<feature type="domain" description="Chorismate-utilising enzyme C-terminal" evidence="6">
    <location>
        <begin position="150"/>
        <end position="396"/>
    </location>
</feature>
<gene>
    <name evidence="7" type="ORF">RHODO2019_01880</name>
</gene>
<dbReference type="EMBL" id="CP110615">
    <property type="protein sequence ID" value="UZJ25268.1"/>
    <property type="molecule type" value="Genomic_DNA"/>
</dbReference>
<dbReference type="InterPro" id="IPR004561">
    <property type="entry name" value="IsoChor_synthase"/>
</dbReference>
<dbReference type="Pfam" id="PF00425">
    <property type="entry name" value="Chorismate_bind"/>
    <property type="match status" value="1"/>
</dbReference>
<dbReference type="RefSeq" id="WP_265383374.1">
    <property type="nucleotide sequence ID" value="NZ_CP110615.1"/>
</dbReference>
<proteinExistence type="inferred from homology"/>
<evidence type="ECO:0000313" key="7">
    <source>
        <dbReference type="EMBL" id="UZJ25268.1"/>
    </source>
</evidence>
<dbReference type="Proteomes" id="UP001164965">
    <property type="component" value="Chromosome"/>
</dbReference>
<name>A0ABY6P2A1_9NOCA</name>
<keyword evidence="4 7" id="KW-0413">Isomerase</keyword>
<protein>
    <recommendedName>
        <fullName evidence="3">isochorismate synthase</fullName>
        <ecNumber evidence="3">5.4.4.2</ecNumber>
    </recommendedName>
    <alternativeName>
        <fullName evidence="5">Isochorismate mutase</fullName>
    </alternativeName>
</protein>
<organism evidence="7 8">
    <name type="scientific">Rhodococcus antarcticus</name>
    <dbReference type="NCBI Taxonomy" id="2987751"/>
    <lineage>
        <taxon>Bacteria</taxon>
        <taxon>Bacillati</taxon>
        <taxon>Actinomycetota</taxon>
        <taxon>Actinomycetes</taxon>
        <taxon>Mycobacteriales</taxon>
        <taxon>Nocardiaceae</taxon>
        <taxon>Rhodococcus</taxon>
    </lineage>
</organism>
<dbReference type="GO" id="GO:0008909">
    <property type="term" value="F:isochorismate synthase activity"/>
    <property type="evidence" value="ECO:0007669"/>
    <property type="project" value="UniProtKB-EC"/>
</dbReference>
<dbReference type="SUPFAM" id="SSF56322">
    <property type="entry name" value="ADC synthase"/>
    <property type="match status" value="1"/>
</dbReference>
<evidence type="ECO:0000256" key="2">
    <source>
        <dbReference type="ARBA" id="ARBA00005297"/>
    </source>
</evidence>
<evidence type="ECO:0000256" key="4">
    <source>
        <dbReference type="ARBA" id="ARBA00023235"/>
    </source>
</evidence>
<dbReference type="InterPro" id="IPR015890">
    <property type="entry name" value="Chorismate_C"/>
</dbReference>
<evidence type="ECO:0000313" key="8">
    <source>
        <dbReference type="Proteomes" id="UP001164965"/>
    </source>
</evidence>
<dbReference type="InterPro" id="IPR005801">
    <property type="entry name" value="ADC_synthase"/>
</dbReference>
<evidence type="ECO:0000256" key="5">
    <source>
        <dbReference type="ARBA" id="ARBA00041564"/>
    </source>
</evidence>
<dbReference type="NCBIfam" id="TIGR00543">
    <property type="entry name" value="isochor_syn"/>
    <property type="match status" value="1"/>
</dbReference>